<proteinExistence type="predicted"/>
<gene>
    <name evidence="2" type="ORF">DFH08DRAFT_933297</name>
</gene>
<reference evidence="2" key="1">
    <citation type="submission" date="2023-03" db="EMBL/GenBank/DDBJ databases">
        <title>Massive genome expansion in bonnet fungi (Mycena s.s.) driven by repeated elements and novel gene families across ecological guilds.</title>
        <authorList>
            <consortium name="Lawrence Berkeley National Laboratory"/>
            <person name="Harder C.B."/>
            <person name="Miyauchi S."/>
            <person name="Viragh M."/>
            <person name="Kuo A."/>
            <person name="Thoen E."/>
            <person name="Andreopoulos B."/>
            <person name="Lu D."/>
            <person name="Skrede I."/>
            <person name="Drula E."/>
            <person name="Henrissat B."/>
            <person name="Morin E."/>
            <person name="Kohler A."/>
            <person name="Barry K."/>
            <person name="LaButti K."/>
            <person name="Morin E."/>
            <person name="Salamov A."/>
            <person name="Lipzen A."/>
            <person name="Mereny Z."/>
            <person name="Hegedus B."/>
            <person name="Baldrian P."/>
            <person name="Stursova M."/>
            <person name="Weitz H."/>
            <person name="Taylor A."/>
            <person name="Grigoriev I.V."/>
            <person name="Nagy L.G."/>
            <person name="Martin F."/>
            <person name="Kauserud H."/>
        </authorList>
    </citation>
    <scope>NUCLEOTIDE SEQUENCE</scope>
    <source>
        <strain evidence="2">CBHHK002</strain>
    </source>
</reference>
<organism evidence="2 3">
    <name type="scientific">Mycena albidolilacea</name>
    <dbReference type="NCBI Taxonomy" id="1033008"/>
    <lineage>
        <taxon>Eukaryota</taxon>
        <taxon>Fungi</taxon>
        <taxon>Dikarya</taxon>
        <taxon>Basidiomycota</taxon>
        <taxon>Agaricomycotina</taxon>
        <taxon>Agaricomycetes</taxon>
        <taxon>Agaricomycetidae</taxon>
        <taxon>Agaricales</taxon>
        <taxon>Marasmiineae</taxon>
        <taxon>Mycenaceae</taxon>
        <taxon>Mycena</taxon>
    </lineage>
</organism>
<keyword evidence="3" id="KW-1185">Reference proteome</keyword>
<evidence type="ECO:0000313" key="3">
    <source>
        <dbReference type="Proteomes" id="UP001218218"/>
    </source>
</evidence>
<dbReference type="EMBL" id="JARIHO010000009">
    <property type="protein sequence ID" value="KAJ7355321.1"/>
    <property type="molecule type" value="Genomic_DNA"/>
</dbReference>
<sequence length="258" mass="28209">MNCLSCNVSRTTRPRRLEPECSRRGPTAIEPISRVVAADKPGVAVVPFTSVTCHASSVSVDDLLGAGGARHPSPNRPRLSRSLLPPRLQEEQDSSVSGHANDTAALNAARIWRGWSETLSSRSLLRLLIIFGANLIQSTPAPRHRDHRPGADGGVRGGVRRQNWHAREIRRALYSTEVRGFRSIDSSALDSKDKDTARILVGELVTFRRHSASHRARVRPPRDVPWMGCALRIASGSGLPRSGEIAFVSSSARLARRD</sequence>
<feature type="compositionally biased region" description="Low complexity" evidence="1">
    <location>
        <begin position="76"/>
        <end position="87"/>
    </location>
</feature>
<dbReference type="AlphaFoldDB" id="A0AAD7EWL7"/>
<protein>
    <submittedName>
        <fullName evidence="2">Uncharacterized protein</fullName>
    </submittedName>
</protein>
<name>A0AAD7EWL7_9AGAR</name>
<evidence type="ECO:0000256" key="1">
    <source>
        <dbReference type="SAM" id="MobiDB-lite"/>
    </source>
</evidence>
<comment type="caution">
    <text evidence="2">The sequence shown here is derived from an EMBL/GenBank/DDBJ whole genome shotgun (WGS) entry which is preliminary data.</text>
</comment>
<dbReference type="Proteomes" id="UP001218218">
    <property type="component" value="Unassembled WGS sequence"/>
</dbReference>
<evidence type="ECO:0000313" key="2">
    <source>
        <dbReference type="EMBL" id="KAJ7355321.1"/>
    </source>
</evidence>
<accession>A0AAD7EWL7</accession>
<feature type="region of interest" description="Disordered" evidence="1">
    <location>
        <begin position="65"/>
        <end position="99"/>
    </location>
</feature>